<dbReference type="InterPro" id="IPR000222">
    <property type="entry name" value="PP2C_BS"/>
</dbReference>
<dbReference type="AlphaFoldDB" id="A0A2G2WP10"/>
<sequence length="945" mass="104187">MSCTVALSNSPVFSPSRVPLPSSLRCSSPETLTASSSSPSSSPSSPLRILRIQKPPPSNLIRTGTTAAAATTTGCSSTSTVLKRKRPTRLDLPVASMSFGNFPVTPAGGVDLVEVEGEGYSVCCKRGRKGAMEDRHSAMVNLQGDSKQGVFGIFDGHGGTKAAEYAAENLNKNIMTELEKTTDDKIEAAENLNKNIMTELGKTADDKIEAAVKNGYLKTDSEFLNQEVRGGTCCVTALIQKGNLVVSNAGDCRAVVSRGGLAEALTSDHRPSREDEKDRVEASGGYVDCCHGVWRIQGSLAVSRGIGDQYLKQWVTAEPETKILGLNPELEFLVLASDGLWDTVSNQEAVDIARPLCTGNSMQQPLSACRKLIDLSVLRDNIRLEDLYGNKKPWEIFESNSLGDEDTNKNVRYFFTKLKKKKSDGSRFIRTVIGGGSWKGLDGEKSVYDGPKLVGSKKNYRYQYKGYQADDVVWTMREYSLDEKILKALRQRRLIHYEDVVLCCVKGKINVHARDHKELGDYTPSEHNNVFHELQQDQNSAQLVNQVQNIKDMMAPFVASYIEQGTANFQDSSPVYPFTSSYKHNNAFQELQQDQNCEQLIKQVQTVDASHDSYPVYPFTSSEHYAFHELQQDQNSEQVNVIHQENPIEETVPFAQYLNDDVTSYSEEGATNFQEYNVDCYRGAGFSSTLADLLNDIVTQPQLPIRIDESGYDYQLAQQMGSSSMVLNEGNIDAAAFVSDQWSTCCEEQVQNLEEAVPITFTEPTAPLVINNDECFPMEGLFDTDDFIAADLSWASDLFDLASTTVDTRSCWAFSAIAATEGITKLSTGKSIFLSEQELVDCDRTSEDQGCEGGYMEDAFEFIVKNKGITTEKRHPYKAADGSCNTKKESSSAADIKGYGKVPVNNEKALLNAVANQPVSVSIDASDFSFQSTRVEFLQARVELN</sequence>
<dbReference type="GO" id="GO:0006355">
    <property type="term" value="P:regulation of DNA-templated transcription"/>
    <property type="evidence" value="ECO:0007669"/>
    <property type="project" value="InterPro"/>
</dbReference>
<keyword evidence="6" id="KW-0460">Magnesium</keyword>
<evidence type="ECO:0000313" key="19">
    <source>
        <dbReference type="Proteomes" id="UP000224567"/>
    </source>
</evidence>
<evidence type="ECO:0000256" key="8">
    <source>
        <dbReference type="ARBA" id="ARBA00023015"/>
    </source>
</evidence>
<evidence type="ECO:0000256" key="14">
    <source>
        <dbReference type="RuleBase" id="RU003465"/>
    </source>
</evidence>
<evidence type="ECO:0000256" key="12">
    <source>
        <dbReference type="ARBA" id="ARBA00023211"/>
    </source>
</evidence>
<feature type="domain" description="NAC" evidence="16">
    <location>
        <begin position="350"/>
        <end position="508"/>
    </location>
</feature>
<protein>
    <recommendedName>
        <fullName evidence="3">protein-serine/threonine phosphatase</fullName>
        <ecNumber evidence="3">3.1.3.16</ecNumber>
    </recommendedName>
</protein>
<dbReference type="PANTHER" id="PTHR13832:SF758">
    <property type="entry name" value="PROTEIN PHOSPHATASE 2C 30-RELATED"/>
    <property type="match status" value="1"/>
</dbReference>
<feature type="region of interest" description="Disordered" evidence="15">
    <location>
        <begin position="1"/>
        <end position="80"/>
    </location>
</feature>
<keyword evidence="10" id="KW-1015">Disulfide bond</keyword>
<evidence type="ECO:0000256" key="4">
    <source>
        <dbReference type="ARBA" id="ARBA00022723"/>
    </source>
</evidence>
<dbReference type="GO" id="GO:0046872">
    <property type="term" value="F:metal ion binding"/>
    <property type="evidence" value="ECO:0007669"/>
    <property type="project" value="UniProtKB-KW"/>
</dbReference>
<dbReference type="InterPro" id="IPR036093">
    <property type="entry name" value="NAC_dom_sf"/>
</dbReference>
<dbReference type="OrthoDB" id="1305923at2759"/>
<evidence type="ECO:0000256" key="5">
    <source>
        <dbReference type="ARBA" id="ARBA00022801"/>
    </source>
</evidence>
<proteinExistence type="inferred from homology"/>
<evidence type="ECO:0000256" key="9">
    <source>
        <dbReference type="ARBA" id="ARBA00023125"/>
    </source>
</evidence>
<reference evidence="18 19" key="1">
    <citation type="journal article" date="2017" name="Genome Biol.">
        <title>New reference genome sequences of hot pepper reveal the massive evolution of plant disease-resistance genes by retroduplication.</title>
        <authorList>
            <person name="Kim S."/>
            <person name="Park J."/>
            <person name="Yeom S.I."/>
            <person name="Kim Y.M."/>
            <person name="Seo E."/>
            <person name="Kim K.T."/>
            <person name="Kim M.S."/>
            <person name="Lee J.M."/>
            <person name="Cheong K."/>
            <person name="Shin H.S."/>
            <person name="Kim S.B."/>
            <person name="Han K."/>
            <person name="Lee J."/>
            <person name="Park M."/>
            <person name="Lee H.A."/>
            <person name="Lee H.Y."/>
            <person name="Lee Y."/>
            <person name="Oh S."/>
            <person name="Lee J.H."/>
            <person name="Choi E."/>
            <person name="Choi E."/>
            <person name="Lee S.E."/>
            <person name="Jeon J."/>
            <person name="Kim H."/>
            <person name="Choi G."/>
            <person name="Song H."/>
            <person name="Lee J."/>
            <person name="Lee S.C."/>
            <person name="Kwon J.K."/>
            <person name="Lee H.Y."/>
            <person name="Koo N."/>
            <person name="Hong Y."/>
            <person name="Kim R.W."/>
            <person name="Kang W.H."/>
            <person name="Huh J.H."/>
            <person name="Kang B.C."/>
            <person name="Yang T.J."/>
            <person name="Lee Y.H."/>
            <person name="Bennetzen J.L."/>
            <person name="Choi D."/>
        </authorList>
    </citation>
    <scope>NUCLEOTIDE SEQUENCE [LARGE SCALE GENOMIC DNA]</scope>
    <source>
        <strain evidence="19">cv. PBC81</strain>
    </source>
</reference>
<dbReference type="Pfam" id="PF00112">
    <property type="entry name" value="Peptidase_C1"/>
    <property type="match status" value="1"/>
</dbReference>
<evidence type="ECO:0000256" key="10">
    <source>
        <dbReference type="ARBA" id="ARBA00023157"/>
    </source>
</evidence>
<dbReference type="CDD" id="cd00143">
    <property type="entry name" value="PP2Cc"/>
    <property type="match status" value="1"/>
</dbReference>
<dbReference type="PROSITE" id="PS01032">
    <property type="entry name" value="PPM_1"/>
    <property type="match status" value="1"/>
</dbReference>
<evidence type="ECO:0000256" key="6">
    <source>
        <dbReference type="ARBA" id="ARBA00022842"/>
    </source>
</evidence>
<accession>A0A2G2WP10</accession>
<dbReference type="PANTHER" id="PTHR13832">
    <property type="entry name" value="PROTEIN PHOSPHATASE 2C"/>
    <property type="match status" value="1"/>
</dbReference>
<evidence type="ECO:0000256" key="13">
    <source>
        <dbReference type="ARBA" id="ARBA00023242"/>
    </source>
</evidence>
<evidence type="ECO:0000256" key="2">
    <source>
        <dbReference type="ARBA" id="ARBA00001946"/>
    </source>
</evidence>
<dbReference type="CDD" id="cd02248">
    <property type="entry name" value="Peptidase_C1A"/>
    <property type="match status" value="1"/>
</dbReference>
<dbReference type="GO" id="GO:0003677">
    <property type="term" value="F:DNA binding"/>
    <property type="evidence" value="ECO:0007669"/>
    <property type="project" value="UniProtKB-KW"/>
</dbReference>
<keyword evidence="8" id="KW-0805">Transcription regulation</keyword>
<dbReference type="InterPro" id="IPR036457">
    <property type="entry name" value="PPM-type-like_dom_sf"/>
</dbReference>
<comment type="cofactor">
    <cofactor evidence="2">
        <name>Mg(2+)</name>
        <dbReference type="ChEBI" id="CHEBI:18420"/>
    </cofactor>
</comment>
<feature type="compositionally biased region" description="Low complexity" evidence="15">
    <location>
        <begin position="10"/>
        <end position="46"/>
    </location>
</feature>
<keyword evidence="5 14" id="KW-0378">Hydrolase</keyword>
<dbReference type="PROSITE" id="PS51005">
    <property type="entry name" value="NAC"/>
    <property type="match status" value="1"/>
</dbReference>
<reference evidence="19" key="2">
    <citation type="journal article" date="2017" name="J. Anim. Genet.">
        <title>Multiple reference genome sequences of hot pepper reveal the massive evolution of plant disease resistance genes by retroduplication.</title>
        <authorList>
            <person name="Kim S."/>
            <person name="Park J."/>
            <person name="Yeom S.-I."/>
            <person name="Kim Y.-M."/>
            <person name="Seo E."/>
            <person name="Kim K.-T."/>
            <person name="Kim M.-S."/>
            <person name="Lee J.M."/>
            <person name="Cheong K."/>
            <person name="Shin H.-S."/>
            <person name="Kim S.-B."/>
            <person name="Han K."/>
            <person name="Lee J."/>
            <person name="Park M."/>
            <person name="Lee H.-A."/>
            <person name="Lee H.-Y."/>
            <person name="Lee Y."/>
            <person name="Oh S."/>
            <person name="Lee J.H."/>
            <person name="Choi E."/>
            <person name="Choi E."/>
            <person name="Lee S.E."/>
            <person name="Jeon J."/>
            <person name="Kim H."/>
            <person name="Choi G."/>
            <person name="Song H."/>
            <person name="Lee J."/>
            <person name="Lee S.-C."/>
            <person name="Kwon J.-K."/>
            <person name="Lee H.-Y."/>
            <person name="Koo N."/>
            <person name="Hong Y."/>
            <person name="Kim R.W."/>
            <person name="Kang W.-H."/>
            <person name="Huh J.H."/>
            <person name="Kang B.-C."/>
            <person name="Yang T.-J."/>
            <person name="Lee Y.-H."/>
            <person name="Bennetzen J.L."/>
            <person name="Choi D."/>
        </authorList>
    </citation>
    <scope>NUCLEOTIDE SEQUENCE [LARGE SCALE GENOMIC DNA]</scope>
    <source>
        <strain evidence="19">cv. PBC81</strain>
    </source>
</reference>
<keyword evidence="7 14" id="KW-0904">Protein phosphatase</keyword>
<dbReference type="GO" id="GO:0006508">
    <property type="term" value="P:proteolysis"/>
    <property type="evidence" value="ECO:0007669"/>
    <property type="project" value="InterPro"/>
</dbReference>
<evidence type="ECO:0000259" key="16">
    <source>
        <dbReference type="PROSITE" id="PS51005"/>
    </source>
</evidence>
<dbReference type="SMART" id="SM00645">
    <property type="entry name" value="Pept_C1"/>
    <property type="match status" value="1"/>
</dbReference>
<evidence type="ECO:0000256" key="1">
    <source>
        <dbReference type="ARBA" id="ARBA00001936"/>
    </source>
</evidence>
<dbReference type="Gene3D" id="3.60.40.10">
    <property type="entry name" value="PPM-type phosphatase domain"/>
    <property type="match status" value="1"/>
</dbReference>
<dbReference type="STRING" id="33114.A0A2G2WP10"/>
<dbReference type="InterPro" id="IPR038765">
    <property type="entry name" value="Papain-like_cys_pep_sf"/>
</dbReference>
<dbReference type="InterPro" id="IPR039417">
    <property type="entry name" value="Peptidase_C1A_papain-like"/>
</dbReference>
<dbReference type="SUPFAM" id="SSF81606">
    <property type="entry name" value="PP2C-like"/>
    <property type="match status" value="1"/>
</dbReference>
<dbReference type="Proteomes" id="UP000224567">
    <property type="component" value="Unassembled WGS sequence"/>
</dbReference>
<dbReference type="Pfam" id="PF00481">
    <property type="entry name" value="PP2C"/>
    <property type="match status" value="1"/>
</dbReference>
<keyword evidence="9" id="KW-0238">DNA-binding</keyword>
<dbReference type="SMART" id="SM00332">
    <property type="entry name" value="PP2Cc"/>
    <property type="match status" value="1"/>
</dbReference>
<dbReference type="GO" id="GO:0004722">
    <property type="term" value="F:protein serine/threonine phosphatase activity"/>
    <property type="evidence" value="ECO:0007669"/>
    <property type="project" value="UniProtKB-EC"/>
</dbReference>
<evidence type="ECO:0000259" key="17">
    <source>
        <dbReference type="PROSITE" id="PS51746"/>
    </source>
</evidence>
<dbReference type="EMBL" id="MLFT02000006">
    <property type="protein sequence ID" value="PHT46909.1"/>
    <property type="molecule type" value="Genomic_DNA"/>
</dbReference>
<dbReference type="SUPFAM" id="SSF54001">
    <property type="entry name" value="Cysteine proteinases"/>
    <property type="match status" value="1"/>
</dbReference>
<keyword evidence="13" id="KW-0539">Nucleus</keyword>
<comment type="cofactor">
    <cofactor evidence="1">
        <name>Mn(2+)</name>
        <dbReference type="ChEBI" id="CHEBI:29035"/>
    </cofactor>
</comment>
<name>A0A2G2WP10_CAPBA</name>
<gene>
    <name evidence="18" type="ORF">CQW23_16067</name>
</gene>
<dbReference type="Gene3D" id="3.90.70.10">
    <property type="entry name" value="Cysteine proteinases"/>
    <property type="match status" value="1"/>
</dbReference>
<dbReference type="EC" id="3.1.3.16" evidence="3"/>
<dbReference type="InterPro" id="IPR000668">
    <property type="entry name" value="Peptidase_C1A_C"/>
</dbReference>
<dbReference type="PROSITE" id="PS51746">
    <property type="entry name" value="PPM_2"/>
    <property type="match status" value="1"/>
</dbReference>
<comment type="similarity">
    <text evidence="14">Belongs to the PP2C family.</text>
</comment>
<dbReference type="Pfam" id="PF02365">
    <property type="entry name" value="NAM"/>
    <property type="match status" value="1"/>
</dbReference>
<dbReference type="SUPFAM" id="SSF101941">
    <property type="entry name" value="NAC domain"/>
    <property type="match status" value="1"/>
</dbReference>
<keyword evidence="19" id="KW-1185">Reference proteome</keyword>
<keyword evidence="12" id="KW-0464">Manganese</keyword>
<evidence type="ECO:0000256" key="3">
    <source>
        <dbReference type="ARBA" id="ARBA00013081"/>
    </source>
</evidence>
<comment type="caution">
    <text evidence="18">The sequence shown here is derived from an EMBL/GenBank/DDBJ whole genome shotgun (WGS) entry which is preliminary data.</text>
</comment>
<evidence type="ECO:0000256" key="11">
    <source>
        <dbReference type="ARBA" id="ARBA00023163"/>
    </source>
</evidence>
<keyword evidence="11" id="KW-0804">Transcription</keyword>
<evidence type="ECO:0000313" key="18">
    <source>
        <dbReference type="EMBL" id="PHT46909.1"/>
    </source>
</evidence>
<dbReference type="InterPro" id="IPR003441">
    <property type="entry name" value="NAC-dom"/>
</dbReference>
<evidence type="ECO:0000256" key="7">
    <source>
        <dbReference type="ARBA" id="ARBA00022912"/>
    </source>
</evidence>
<dbReference type="InterPro" id="IPR015655">
    <property type="entry name" value="PP2C"/>
</dbReference>
<dbReference type="GO" id="GO:0008234">
    <property type="term" value="F:cysteine-type peptidase activity"/>
    <property type="evidence" value="ECO:0007669"/>
    <property type="project" value="InterPro"/>
</dbReference>
<keyword evidence="4" id="KW-0479">Metal-binding</keyword>
<organism evidence="18 19">
    <name type="scientific">Capsicum baccatum</name>
    <name type="common">Peruvian pepper</name>
    <dbReference type="NCBI Taxonomy" id="33114"/>
    <lineage>
        <taxon>Eukaryota</taxon>
        <taxon>Viridiplantae</taxon>
        <taxon>Streptophyta</taxon>
        <taxon>Embryophyta</taxon>
        <taxon>Tracheophyta</taxon>
        <taxon>Spermatophyta</taxon>
        <taxon>Magnoliopsida</taxon>
        <taxon>eudicotyledons</taxon>
        <taxon>Gunneridae</taxon>
        <taxon>Pentapetalae</taxon>
        <taxon>asterids</taxon>
        <taxon>lamiids</taxon>
        <taxon>Solanales</taxon>
        <taxon>Solanaceae</taxon>
        <taxon>Solanoideae</taxon>
        <taxon>Capsiceae</taxon>
        <taxon>Capsicum</taxon>
    </lineage>
</organism>
<dbReference type="InterPro" id="IPR001932">
    <property type="entry name" value="PPM-type_phosphatase-like_dom"/>
</dbReference>
<feature type="domain" description="PPM-type phosphatase" evidence="17">
    <location>
        <begin position="119"/>
        <end position="414"/>
    </location>
</feature>
<evidence type="ECO:0000256" key="15">
    <source>
        <dbReference type="SAM" id="MobiDB-lite"/>
    </source>
</evidence>
<feature type="compositionally biased region" description="Low complexity" evidence="15">
    <location>
        <begin position="63"/>
        <end position="80"/>
    </location>
</feature>